<dbReference type="PROSITE" id="PS50234">
    <property type="entry name" value="VWFA"/>
    <property type="match status" value="1"/>
</dbReference>
<dbReference type="InterPro" id="IPR002035">
    <property type="entry name" value="VWF_A"/>
</dbReference>
<keyword evidence="1" id="KW-1133">Transmembrane helix</keyword>
<dbReference type="SUPFAM" id="SSF52317">
    <property type="entry name" value="Class I glutamine amidotransferase-like"/>
    <property type="match status" value="1"/>
</dbReference>
<evidence type="ECO:0000256" key="1">
    <source>
        <dbReference type="SAM" id="Phobius"/>
    </source>
</evidence>
<feature type="transmembrane region" description="Helical" evidence="1">
    <location>
        <begin position="48"/>
        <end position="67"/>
    </location>
</feature>
<dbReference type="CDD" id="cd00198">
    <property type="entry name" value="vWFA"/>
    <property type="match status" value="1"/>
</dbReference>
<dbReference type="PANTHER" id="PTHR37947">
    <property type="entry name" value="BLL2462 PROTEIN"/>
    <property type="match status" value="1"/>
</dbReference>
<evidence type="ECO:0000313" key="3">
    <source>
        <dbReference type="EMBL" id="QED25701.1"/>
    </source>
</evidence>
<dbReference type="SUPFAM" id="SSF53300">
    <property type="entry name" value="vWA-like"/>
    <property type="match status" value="2"/>
</dbReference>
<keyword evidence="4" id="KW-1185">Reference proteome</keyword>
<dbReference type="AlphaFoldDB" id="A0A5B8XKS8"/>
<dbReference type="PANTHER" id="PTHR37947:SF2">
    <property type="entry name" value="VON WILLEBRAND FACTOR TYPE A"/>
    <property type="match status" value="1"/>
</dbReference>
<organism evidence="3 4">
    <name type="scientific">Microvenator marinus</name>
    <dbReference type="NCBI Taxonomy" id="2600177"/>
    <lineage>
        <taxon>Bacteria</taxon>
        <taxon>Deltaproteobacteria</taxon>
        <taxon>Bradymonadales</taxon>
        <taxon>Microvenatoraceae</taxon>
        <taxon>Microvenator</taxon>
    </lineage>
</organism>
<name>A0A5B8XKS8_9DELT</name>
<dbReference type="InterPro" id="IPR029062">
    <property type="entry name" value="Class_I_gatase-like"/>
</dbReference>
<dbReference type="RefSeq" id="WP_146956512.1">
    <property type="nucleotide sequence ID" value="NZ_CP042467.1"/>
</dbReference>
<dbReference type="InterPro" id="IPR036465">
    <property type="entry name" value="vWFA_dom_sf"/>
</dbReference>
<dbReference type="KEGG" id="bbae:FRD01_00160"/>
<dbReference type="InterPro" id="IPR010768">
    <property type="entry name" value="GATase1-like"/>
</dbReference>
<dbReference type="OrthoDB" id="9781333at2"/>
<feature type="domain" description="VWFA" evidence="2">
    <location>
        <begin position="453"/>
        <end position="625"/>
    </location>
</feature>
<keyword evidence="1" id="KW-0812">Transmembrane</keyword>
<dbReference type="SMART" id="SM00327">
    <property type="entry name" value="VWA"/>
    <property type="match status" value="2"/>
</dbReference>
<keyword evidence="1" id="KW-0472">Membrane</keyword>
<sequence length="902" mass="100950">MKPILRESAFWGILAALWLGLGYAYYEWVLSTSGEIIAFEWAGRNIEIIAPYFFGVWLLAPLVILLQRRTLSDLPSYQRWLNAGFRIFIIFVIGLGLARPVVTSFESKVSTIFVVDTSASIPDSVLLQYQAFIAEAIKSKGERDFLSVIAVAEKPYVVELVDGELREIPRPPEAERLASDIASAIRMSYGVFPQDHVKKLVLLGDGNETRGDVLGEVHKARAFGIRVYHKEIEFEAPKEILIRSLDFPDEIKVGEPFTMVARIFSNYETNVDLQLWQNDFKDGNQSVDLKPGITEVTFKTEAYEPGLRRFRLDMAVKGEDTFKENNTYVWDATVSGKPRVLYIEGELRSRLYLERALRNETFELETRGPQGVPTTLEEFASYDLVILSDVAAMYVSQAQMQLIDRYTRELGGGFIMVGGESSFGPGGYYGSYLEKVLPVGFEPEKKRNTPTLALMLLIDKSGSMQGDRLDLAKEAAKATVEILKGEDRVSVAGFDDGVFPVVTMQSASNRVRIASDISRMSPSGGTNIAKALEHGFEQLVMVNARRKHAILLTDGHADTANIFTELMPAFRIENITVSTVAVGSGSDTTMLRRIAEGGGGRYYYTNDPYSVPRIFMKETSMVSRTSMVEEPFRPRIVKRAQVLEGINWASAPYLLGYVSTQAKPQAELLMVSDHGEPVLARWRNGLGKVVAFTSDLKNRWAVEWVRWPGYAKFWTQLIRDTMRANEEDSLAMVAEVVQEEARIVVDAVGDDDRYINDLKSTVNVTKPGGETMTVALEQTAAGRYEARFKLEEFGSYGLKAVHEKDGATMAVSLATLTHPYPREFQFVEANHELLRRAAEVGGGQTNPEISVLFDSMGEESKHRRELWPLLIVLAVVLTVFDLALRRIRLSGATELSWERVIS</sequence>
<dbReference type="Proteomes" id="UP000321595">
    <property type="component" value="Chromosome"/>
</dbReference>
<dbReference type="Gene3D" id="3.40.50.880">
    <property type="match status" value="1"/>
</dbReference>
<accession>A0A5B8XKS8</accession>
<gene>
    <name evidence="3" type="ORF">FRD01_00160</name>
</gene>
<feature type="transmembrane region" description="Helical" evidence="1">
    <location>
        <begin position="79"/>
        <end position="98"/>
    </location>
</feature>
<proteinExistence type="predicted"/>
<reference evidence="3 4" key="1">
    <citation type="submission" date="2019-08" db="EMBL/GenBank/DDBJ databases">
        <authorList>
            <person name="Liang Q."/>
        </authorList>
    </citation>
    <scope>NUCLEOTIDE SEQUENCE [LARGE SCALE GENOMIC DNA]</scope>
    <source>
        <strain evidence="3 4">V1718</strain>
    </source>
</reference>
<dbReference type="EMBL" id="CP042467">
    <property type="protein sequence ID" value="QED25701.1"/>
    <property type="molecule type" value="Genomic_DNA"/>
</dbReference>
<protein>
    <submittedName>
        <fullName evidence="3">VWA domain-containing protein</fullName>
    </submittedName>
</protein>
<dbReference type="Gene3D" id="3.40.50.410">
    <property type="entry name" value="von Willebrand factor, type A domain"/>
    <property type="match status" value="2"/>
</dbReference>
<dbReference type="Pfam" id="PF07090">
    <property type="entry name" value="GATase1_like"/>
    <property type="match status" value="1"/>
</dbReference>
<evidence type="ECO:0000313" key="4">
    <source>
        <dbReference type="Proteomes" id="UP000321595"/>
    </source>
</evidence>
<dbReference type="Pfam" id="PF00092">
    <property type="entry name" value="VWA"/>
    <property type="match status" value="1"/>
</dbReference>
<evidence type="ECO:0000259" key="2">
    <source>
        <dbReference type="PROSITE" id="PS50234"/>
    </source>
</evidence>